<evidence type="ECO:0000256" key="1">
    <source>
        <dbReference type="SAM" id="MobiDB-lite"/>
    </source>
</evidence>
<proteinExistence type="predicted"/>
<evidence type="ECO:0000313" key="3">
    <source>
        <dbReference type="EMBL" id="MBP0458440.1"/>
    </source>
</evidence>
<keyword evidence="2" id="KW-0812">Transmembrane</keyword>
<keyword evidence="4" id="KW-1185">Reference proteome</keyword>
<protein>
    <submittedName>
        <fullName evidence="3">Uncharacterized protein</fullName>
    </submittedName>
</protein>
<feature type="compositionally biased region" description="Basic and acidic residues" evidence="1">
    <location>
        <begin position="1"/>
        <end position="12"/>
    </location>
</feature>
<dbReference type="Proteomes" id="UP000670475">
    <property type="component" value="Unassembled WGS sequence"/>
</dbReference>
<keyword evidence="2" id="KW-1133">Transmembrane helix</keyword>
<sequence length="379" mass="39601">MAGHGDPPERTPDGPPGGDDEYGSVVFDESFVRAARIQELSARERMAGSEHAVRVRGSRAGAATRGPRRGPRQFLTLFVLLALAFGAAVYLGFRQPNRSPGTPRSAAQLRMTVIPLAPTGDVPGGTPAELLANSPAKDFHTGGRGIPTPPPKSTAHFSASQVGTALGIAKSYLVASAMNPDVLAGRDRDVVRKLLDPAQTGQFDRSFAAPEADGLHEPAGWLVSFDPGKVRQADGAVRAHGTMAFRESADQALEVTTHHTFVYVLRPAGRTAKDAASLFTVRRELRFRFDMGDLETKRAKLVQSDVDAGPEACSATARKAFAPLLAGASAPSGDPVEVDPFAPGRLTGDLCGALGAPGHAAPSHAARTHAAPAHSSAAH</sequence>
<evidence type="ECO:0000313" key="4">
    <source>
        <dbReference type="Proteomes" id="UP000670475"/>
    </source>
</evidence>
<dbReference type="RefSeq" id="WP_209340198.1">
    <property type="nucleotide sequence ID" value="NZ_JAGIQL010000042.1"/>
</dbReference>
<feature type="transmembrane region" description="Helical" evidence="2">
    <location>
        <begin position="74"/>
        <end position="93"/>
    </location>
</feature>
<dbReference type="AlphaFoldDB" id="A0A940RVK5"/>
<dbReference type="EMBL" id="JAGIQL010000042">
    <property type="protein sequence ID" value="MBP0458440.1"/>
    <property type="molecule type" value="Genomic_DNA"/>
</dbReference>
<gene>
    <name evidence="3" type="ORF">JFN87_13135</name>
</gene>
<organism evidence="3 4">
    <name type="scientific">Streptomyces montanisoli</name>
    <dbReference type="NCBI Taxonomy" id="2798581"/>
    <lineage>
        <taxon>Bacteria</taxon>
        <taxon>Bacillati</taxon>
        <taxon>Actinomycetota</taxon>
        <taxon>Actinomycetes</taxon>
        <taxon>Kitasatosporales</taxon>
        <taxon>Streptomycetaceae</taxon>
        <taxon>Streptomyces</taxon>
    </lineage>
</organism>
<name>A0A940RVK5_9ACTN</name>
<keyword evidence="2" id="KW-0472">Membrane</keyword>
<comment type="caution">
    <text evidence="3">The sequence shown here is derived from an EMBL/GenBank/DDBJ whole genome shotgun (WGS) entry which is preliminary data.</text>
</comment>
<reference evidence="3" key="1">
    <citation type="submission" date="2021-03" db="EMBL/GenBank/DDBJ databases">
        <title>Whole genome sequence of Streptomyces bomunensis MMS17-BM035.</title>
        <authorList>
            <person name="Lee J.H."/>
        </authorList>
    </citation>
    <scope>NUCLEOTIDE SEQUENCE</scope>
    <source>
        <strain evidence="3">MMS17-BM035</strain>
    </source>
</reference>
<accession>A0A940RVK5</accession>
<evidence type="ECO:0000256" key="2">
    <source>
        <dbReference type="SAM" id="Phobius"/>
    </source>
</evidence>
<feature type="region of interest" description="Disordered" evidence="1">
    <location>
        <begin position="358"/>
        <end position="379"/>
    </location>
</feature>
<feature type="region of interest" description="Disordered" evidence="1">
    <location>
        <begin position="1"/>
        <end position="23"/>
    </location>
</feature>